<dbReference type="AlphaFoldDB" id="A0A8H4JBL8"/>
<feature type="compositionally biased region" description="Basic residues" evidence="1">
    <location>
        <begin position="278"/>
        <end position="287"/>
    </location>
</feature>
<proteinExistence type="predicted"/>
<dbReference type="EMBL" id="JAADJF010000485">
    <property type="protein sequence ID" value="KAF4416075.1"/>
    <property type="molecule type" value="Genomic_DNA"/>
</dbReference>
<evidence type="ECO:0000313" key="2">
    <source>
        <dbReference type="EMBL" id="KAF4416075.1"/>
    </source>
</evidence>
<name>A0A8H4JBL8_9HYPO</name>
<organism evidence="2 3">
    <name type="scientific">Fusarium acutatum</name>
    <dbReference type="NCBI Taxonomy" id="78861"/>
    <lineage>
        <taxon>Eukaryota</taxon>
        <taxon>Fungi</taxon>
        <taxon>Dikarya</taxon>
        <taxon>Ascomycota</taxon>
        <taxon>Pezizomycotina</taxon>
        <taxon>Sordariomycetes</taxon>
        <taxon>Hypocreomycetidae</taxon>
        <taxon>Hypocreales</taxon>
        <taxon>Nectriaceae</taxon>
        <taxon>Fusarium</taxon>
        <taxon>Fusarium fujikuroi species complex</taxon>
    </lineage>
</organism>
<gene>
    <name evidence="2" type="ORF">FACUT_12885</name>
</gene>
<evidence type="ECO:0000256" key="1">
    <source>
        <dbReference type="SAM" id="MobiDB-lite"/>
    </source>
</evidence>
<dbReference type="Proteomes" id="UP000536711">
    <property type="component" value="Unassembled WGS sequence"/>
</dbReference>
<reference evidence="2 3" key="1">
    <citation type="submission" date="2020-01" db="EMBL/GenBank/DDBJ databases">
        <title>Identification and distribution of gene clusters putatively required for synthesis of sphingolipid metabolism inhibitors in phylogenetically diverse species of the filamentous fungus Fusarium.</title>
        <authorList>
            <person name="Kim H.-S."/>
            <person name="Busman M."/>
            <person name="Brown D.W."/>
            <person name="Divon H."/>
            <person name="Uhlig S."/>
            <person name="Proctor R.H."/>
        </authorList>
    </citation>
    <scope>NUCLEOTIDE SEQUENCE [LARGE SCALE GENOMIC DNA]</scope>
    <source>
        <strain evidence="2 3">NRRL 13308</strain>
    </source>
</reference>
<keyword evidence="3" id="KW-1185">Reference proteome</keyword>
<evidence type="ECO:0000313" key="3">
    <source>
        <dbReference type="Proteomes" id="UP000536711"/>
    </source>
</evidence>
<protein>
    <submittedName>
        <fullName evidence="2">Uncharacterized protein</fullName>
    </submittedName>
</protein>
<feature type="region of interest" description="Disordered" evidence="1">
    <location>
        <begin position="1"/>
        <end position="25"/>
    </location>
</feature>
<accession>A0A8H4JBL8</accession>
<sequence>MSKKPSQVHPVAHDPKEEDVTASPSDIVQALFQQTIKRLDAQKAGNKPYDPHLQALLESFYKTSNDLNAGNENKSVQEIISEMWKNLPRQEIGNGSPLEDPFFQSAARFAVEAEYYMASSSGQAAEDFAKEWMETYDGNKEIAALEQPLEPAPTELKAASEKLQKLLGDHDLDVDSHPDTLTEKEYAEFMRKKNDRERRQAIWEGRTEHPKWMAEFTATEIANILKINKIEEKKQRDREATERKKYDEDIKREEKEKQDKIDRETFEERRSRLEDVRKAKREAKIKKEKPNTKYFLHPL</sequence>
<feature type="region of interest" description="Disordered" evidence="1">
    <location>
        <begin position="229"/>
        <end position="299"/>
    </location>
</feature>
<dbReference type="OrthoDB" id="5097110at2759"/>
<feature type="compositionally biased region" description="Basic and acidic residues" evidence="1">
    <location>
        <begin position="229"/>
        <end position="277"/>
    </location>
</feature>
<comment type="caution">
    <text evidence="2">The sequence shown here is derived from an EMBL/GenBank/DDBJ whole genome shotgun (WGS) entry which is preliminary data.</text>
</comment>